<dbReference type="SUPFAM" id="SSF48464">
    <property type="entry name" value="ENTH/VHS domain"/>
    <property type="match status" value="1"/>
</dbReference>
<dbReference type="Gene3D" id="1.25.40.720">
    <property type="entry name" value="Telomere length regulation protein 2, C-terminal domain"/>
    <property type="match status" value="2"/>
</dbReference>
<dbReference type="OrthoDB" id="4033880at2759"/>
<feature type="compositionally biased region" description="Acidic residues" evidence="1">
    <location>
        <begin position="204"/>
        <end position="214"/>
    </location>
</feature>
<dbReference type="SMART" id="SM00273">
    <property type="entry name" value="ENTH"/>
    <property type="match status" value="1"/>
</dbReference>
<evidence type="ECO:0000259" key="2">
    <source>
        <dbReference type="PROSITE" id="PS50942"/>
    </source>
</evidence>
<dbReference type="PROSITE" id="PS50942">
    <property type="entry name" value="ENTH"/>
    <property type="match status" value="1"/>
</dbReference>
<dbReference type="EMBL" id="CAKASE010000062">
    <property type="protein sequence ID" value="CAG9569093.1"/>
    <property type="molecule type" value="Genomic_DNA"/>
</dbReference>
<dbReference type="InterPro" id="IPR016024">
    <property type="entry name" value="ARM-type_fold"/>
</dbReference>
<evidence type="ECO:0000256" key="1">
    <source>
        <dbReference type="SAM" id="MobiDB-lite"/>
    </source>
</evidence>
<dbReference type="SUPFAM" id="SSF48371">
    <property type="entry name" value="ARM repeat"/>
    <property type="match status" value="1"/>
</dbReference>
<name>A0A8J2QT74_9NEOP</name>
<accession>A0A8J2QT74</accession>
<evidence type="ECO:0000313" key="4">
    <source>
        <dbReference type="Proteomes" id="UP000789524"/>
    </source>
</evidence>
<dbReference type="GO" id="GO:0030125">
    <property type="term" value="C:clathrin vesicle coat"/>
    <property type="evidence" value="ECO:0007669"/>
    <property type="project" value="TreeGrafter"/>
</dbReference>
<feature type="region of interest" description="Disordered" evidence="1">
    <location>
        <begin position="309"/>
        <end position="344"/>
    </location>
</feature>
<dbReference type="PANTHER" id="PTHR12276">
    <property type="entry name" value="EPSIN/ENT-RELATED"/>
    <property type="match status" value="1"/>
</dbReference>
<dbReference type="FunFam" id="1.25.40.90:FF:000006">
    <property type="entry name" value="Clathrin interactor 1"/>
    <property type="match status" value="1"/>
</dbReference>
<feature type="region of interest" description="Disordered" evidence="1">
    <location>
        <begin position="194"/>
        <end position="240"/>
    </location>
</feature>
<dbReference type="GO" id="GO:0030276">
    <property type="term" value="F:clathrin binding"/>
    <property type="evidence" value="ECO:0007669"/>
    <property type="project" value="TreeGrafter"/>
</dbReference>
<reference evidence="3" key="1">
    <citation type="submission" date="2021-09" db="EMBL/GenBank/DDBJ databases">
        <authorList>
            <person name="Martin H S."/>
        </authorList>
    </citation>
    <scope>NUCLEOTIDE SEQUENCE</scope>
</reference>
<dbReference type="Pfam" id="PF01417">
    <property type="entry name" value="ENTH"/>
    <property type="match status" value="1"/>
</dbReference>
<protein>
    <submittedName>
        <fullName evidence="3">(African queen) hypothetical protein</fullName>
    </submittedName>
</protein>
<dbReference type="Pfam" id="PF10193">
    <property type="entry name" value="Telomere_reg-2"/>
    <property type="match status" value="1"/>
</dbReference>
<feature type="compositionally biased region" description="Basic and acidic residues" evidence="1">
    <location>
        <begin position="321"/>
        <end position="336"/>
    </location>
</feature>
<comment type="caution">
    <text evidence="3">The sequence shown here is derived from an EMBL/GenBank/DDBJ whole genome shotgun (WGS) entry which is preliminary data.</text>
</comment>
<proteinExistence type="predicted"/>
<organism evidence="3 4">
    <name type="scientific">Danaus chrysippus</name>
    <name type="common">African queen</name>
    <dbReference type="NCBI Taxonomy" id="151541"/>
    <lineage>
        <taxon>Eukaryota</taxon>
        <taxon>Metazoa</taxon>
        <taxon>Ecdysozoa</taxon>
        <taxon>Arthropoda</taxon>
        <taxon>Hexapoda</taxon>
        <taxon>Insecta</taxon>
        <taxon>Pterygota</taxon>
        <taxon>Neoptera</taxon>
        <taxon>Endopterygota</taxon>
        <taxon>Lepidoptera</taxon>
        <taxon>Glossata</taxon>
        <taxon>Ditrysia</taxon>
        <taxon>Papilionoidea</taxon>
        <taxon>Nymphalidae</taxon>
        <taxon>Danainae</taxon>
        <taxon>Danaini</taxon>
        <taxon>Danaina</taxon>
        <taxon>Danaus</taxon>
        <taxon>Anosia</taxon>
    </lineage>
</organism>
<evidence type="ECO:0000313" key="3">
    <source>
        <dbReference type="EMBL" id="CAG9569093.1"/>
    </source>
</evidence>
<dbReference type="GO" id="GO:0006897">
    <property type="term" value="P:endocytosis"/>
    <property type="evidence" value="ECO:0007669"/>
    <property type="project" value="TreeGrafter"/>
</dbReference>
<gene>
    <name evidence="3" type="ORF">DCHRY22_LOCUS8649</name>
</gene>
<dbReference type="Proteomes" id="UP000789524">
    <property type="component" value="Unassembled WGS sequence"/>
</dbReference>
<dbReference type="InterPro" id="IPR013809">
    <property type="entry name" value="ENTH"/>
</dbReference>
<dbReference type="CDD" id="cd16989">
    <property type="entry name" value="ENTH_EpsinR"/>
    <property type="match status" value="1"/>
</dbReference>
<dbReference type="GO" id="GO:0005886">
    <property type="term" value="C:plasma membrane"/>
    <property type="evidence" value="ECO:0007669"/>
    <property type="project" value="TreeGrafter"/>
</dbReference>
<dbReference type="Gene3D" id="1.25.40.90">
    <property type="match status" value="1"/>
</dbReference>
<sequence length="1323" mass="150361">MDRFISMWKVRELADKVTNVVMNYTEVEGKVREATSDEAWGPTGQQMQELALATFTYEHFPEVMSMLWRRMLHDNKAHWRRTYKCLLLLSYLVRNGSERVVTSAREHIYDLRSLENYSFVDDLGKDQGINIRHKVRELIDFIQDDDKLRDERKKAKKNKDKYIGMSSEAVSLGGRGGMGGGGGHGGWGEYSDRAGGWDDKDRNEDDYDREDSDGDDTHRKHNKENVYRDSEVIDECPTATRDSEYNTRTLNISLRSPVRNKQSTPVKKIDLGAAANYGKTPGVAAAPTTTPATQQSQELLDELFKTCAQTDPTPAGEDDFDPRADEPSSRPVKSDDFGDFSTAFSGNGNDEGFADFTSAFHNNNTQTVSAPTSNLQLLSELSPAMPSLTPGLTPGLSPALTPALDPLSSHFDSALNISDGDRATHSDRLRAEMKKLVNILHVMERIKSEGDVADVIGRIQVIKRYLPGPVTVQKLCRCDSSLIDHEALEVFSQLLGSIVRVLLPQWPEFRDEVVYLFTVEEGFDVSNEILTNLCGYVKEDRNDVVLEALGYVALKFAKSDAVLASIIDCSVAGEDVRLMIDWEGYVQLLTTLPERIANRLEIKTPVELSHENYSYILLFQVIRSIDYMCQSNFYQGTQYNLSYLSYLVSKYVVYYIKTEAVLKLCDMLIAWTDDNNDDPYRFVRRKLIQTMLNKLNRQAIDKIALILLKRCPIVYNSKIQPIKLLLGNNLELSKDWHEILTFRIPFYVHPQNFRDTTIIENLVYYIATTKNALDILTNLIVTLAKTWADVHLNNVINIDHHMHTSVLLVLAIKYRIVMWRQRRGAWNLHEIKRMLYKGMSKHLDIVTTEFRCVGMATVEIVCKMLVEVDDSDRAAVDRLNFEFDELGQVCVDIYNTLVTITNKCVLDDRVKRPAAERRYIDARQLMDLIAEKVTDHGEKPVQNTIVTCAVKGPEQTKEIVKTIISAKLDALKGARNMDLDSDDDLQPYDMTNDVSLASKKKPNYLRDLLELLREAKDQESFEAALSSAENLVKKQLKHEDGKLAVELLDLFVHLEEKYHVDKFKSVKFNTAVSIVCSQPRVCAEHLCKEVHSDVGRYSISTKIFMLDVFTEAAERIADIKTDPSYEIHKKAEIIIEAKELPRDELLRRRLLKKTRFIHSKRAHPFSKAKRNQFAAVADHFFYPLIAGFGYRQLTLSHHNMKQDIDNLLLLRYLSAVGSVLLAAKNCPKCPAYCREILQMVLYLRFTPHPELQLCVISIIAAIALALPQSMLKGEFYDVMMELCSWVIDLLTHADLSHRLGGPKSEATVFAGEVLHLIQNAMGE</sequence>
<dbReference type="InterPro" id="IPR008942">
    <property type="entry name" value="ENTH_VHS"/>
</dbReference>
<feature type="compositionally biased region" description="Basic and acidic residues" evidence="1">
    <location>
        <begin position="194"/>
        <end position="203"/>
    </location>
</feature>
<feature type="domain" description="ENTH" evidence="2">
    <location>
        <begin position="19"/>
        <end position="152"/>
    </location>
</feature>
<dbReference type="InterPro" id="IPR038528">
    <property type="entry name" value="TEL2_C_sf"/>
</dbReference>
<dbReference type="PANTHER" id="PTHR12276:SF45">
    <property type="entry name" value="CLATHRIN INTERACTOR 1"/>
    <property type="match status" value="1"/>
</dbReference>
<dbReference type="GO" id="GO:0005543">
    <property type="term" value="F:phospholipid binding"/>
    <property type="evidence" value="ECO:0007669"/>
    <property type="project" value="TreeGrafter"/>
</dbReference>
<feature type="compositionally biased region" description="Basic and acidic residues" evidence="1">
    <location>
        <begin position="215"/>
        <end position="231"/>
    </location>
</feature>
<dbReference type="GO" id="GO:0005768">
    <property type="term" value="C:endosome"/>
    <property type="evidence" value="ECO:0007669"/>
    <property type="project" value="TreeGrafter"/>
</dbReference>
<keyword evidence="4" id="KW-1185">Reference proteome</keyword>
<dbReference type="InterPro" id="IPR019337">
    <property type="entry name" value="Telomere_length_regulation_dom"/>
</dbReference>